<evidence type="ECO:0000313" key="3">
    <source>
        <dbReference type="Proteomes" id="UP000345527"/>
    </source>
</evidence>
<dbReference type="EMBL" id="RZNZ01000002">
    <property type="protein sequence ID" value="KAA8821942.1"/>
    <property type="molecule type" value="Genomic_DNA"/>
</dbReference>
<dbReference type="EMBL" id="RZOA01000010">
    <property type="protein sequence ID" value="KAA8823267.1"/>
    <property type="molecule type" value="Genomic_DNA"/>
</dbReference>
<sequence length="225" mass="25025">MIALAGCGGDAGRGQEADRGAVLNGMRSTYAQYADSVEINASRRSQIDYMLECNKQGKDVVESVLSDNVITADEMNDVERQAVGCFARYGYKVNVDYWFAKGGGIGAGNEKTMPVGDPKVQDIQAECENGTGYNILVNAYYSAYYNPDDIDLDPYRFQCFVEHDLVDKSMSYDEFNRLRKESKNPYIGNPQSYGSPVHDVWFSCTSDPLHNISDSPLKKRDNAVQ</sequence>
<dbReference type="RefSeq" id="WP_150354055.1">
    <property type="nucleotide sequence ID" value="NZ_RZNZ01000002.1"/>
</dbReference>
<reference evidence="3 4" key="1">
    <citation type="journal article" date="2019" name="Syst. Appl. Microbiol.">
        <title>Characterization of Bifidobacterium species in feaces of the Egyptian fruit bat: Description of B. vespertilionis sp. nov. and B. rousetti sp. nov.</title>
        <authorList>
            <person name="Modesto M."/>
            <person name="Satti M."/>
            <person name="Watanabe K."/>
            <person name="Puglisi E."/>
            <person name="Morelli L."/>
            <person name="Huang C.-H."/>
            <person name="Liou J.-S."/>
            <person name="Miyashita M."/>
            <person name="Tamura T."/>
            <person name="Saito S."/>
            <person name="Mori K."/>
            <person name="Huang L."/>
            <person name="Sciavilla P."/>
            <person name="Sandri C."/>
            <person name="Spiezio C."/>
            <person name="Vitali F."/>
            <person name="Cavalieri D."/>
            <person name="Perpetuini G."/>
            <person name="Tofalo R."/>
            <person name="Bonetti A."/>
            <person name="Arita M."/>
            <person name="Mattarelli P."/>
        </authorList>
    </citation>
    <scope>NUCLEOTIDE SEQUENCE [LARGE SCALE GENOMIC DNA]</scope>
    <source>
        <strain evidence="1 4">RST16</strain>
        <strain evidence="2 3">RST8</strain>
    </source>
</reference>
<dbReference type="Proteomes" id="UP000345527">
    <property type="component" value="Unassembled WGS sequence"/>
</dbReference>
<gene>
    <name evidence="2" type="ORF">EM848_06130</name>
    <name evidence="1" type="ORF">EMO90_01660</name>
</gene>
<proteinExistence type="predicted"/>
<dbReference type="OrthoDB" id="3240494at2"/>
<keyword evidence="4" id="KW-1185">Reference proteome</keyword>
<organism evidence="2 3">
    <name type="scientific">Bifidobacterium vespertilionis</name>
    <dbReference type="NCBI Taxonomy" id="2562524"/>
    <lineage>
        <taxon>Bacteria</taxon>
        <taxon>Bacillati</taxon>
        <taxon>Actinomycetota</taxon>
        <taxon>Actinomycetes</taxon>
        <taxon>Bifidobacteriales</taxon>
        <taxon>Bifidobacteriaceae</taxon>
        <taxon>Bifidobacterium</taxon>
    </lineage>
</organism>
<accession>A0A5J5DYY6</accession>
<evidence type="ECO:0000313" key="2">
    <source>
        <dbReference type="EMBL" id="KAA8823267.1"/>
    </source>
</evidence>
<protein>
    <submittedName>
        <fullName evidence="2">Uncharacterized protein</fullName>
    </submittedName>
</protein>
<dbReference type="AlphaFoldDB" id="A0A5J5DYY6"/>
<comment type="caution">
    <text evidence="2">The sequence shown here is derived from an EMBL/GenBank/DDBJ whole genome shotgun (WGS) entry which is preliminary data.</text>
</comment>
<dbReference type="Proteomes" id="UP000374630">
    <property type="component" value="Unassembled WGS sequence"/>
</dbReference>
<evidence type="ECO:0000313" key="4">
    <source>
        <dbReference type="Proteomes" id="UP000374630"/>
    </source>
</evidence>
<name>A0A5J5DYY6_9BIFI</name>
<evidence type="ECO:0000313" key="1">
    <source>
        <dbReference type="EMBL" id="KAA8821942.1"/>
    </source>
</evidence>